<evidence type="ECO:0000313" key="2">
    <source>
        <dbReference type="Proteomes" id="UP000758603"/>
    </source>
</evidence>
<sequence length="113" mass="12862">MLITRRHLSAANLSSHIMRLEIYDEDEGPKTCPTSKMATTTPGLESLDISGYMASSLSDARAQHRRNTVDRIQPRNDPRHVHSCQKYIPMLAQCIFRDEVAHKLHEIILLGPR</sequence>
<dbReference type="AlphaFoldDB" id="A0A9P9A1B8"/>
<comment type="caution">
    <text evidence="1">The sequence shown here is derived from an EMBL/GenBank/DDBJ whole genome shotgun (WGS) entry which is preliminary data.</text>
</comment>
<dbReference type="GeneID" id="70123793"/>
<proteinExistence type="predicted"/>
<keyword evidence="2" id="KW-1185">Reference proteome</keyword>
<dbReference type="EMBL" id="JAGPXC010000001">
    <property type="protein sequence ID" value="KAH6659341.1"/>
    <property type="molecule type" value="Genomic_DNA"/>
</dbReference>
<accession>A0A9P9A1B8</accession>
<protein>
    <submittedName>
        <fullName evidence="1">Uncharacterized protein</fullName>
    </submittedName>
</protein>
<name>A0A9P9A1B8_9PEZI</name>
<reference evidence="1" key="1">
    <citation type="journal article" date="2021" name="Nat. Commun.">
        <title>Genetic determinants of endophytism in the Arabidopsis root mycobiome.</title>
        <authorList>
            <person name="Mesny F."/>
            <person name="Miyauchi S."/>
            <person name="Thiergart T."/>
            <person name="Pickel B."/>
            <person name="Atanasova L."/>
            <person name="Karlsson M."/>
            <person name="Huettel B."/>
            <person name="Barry K.W."/>
            <person name="Haridas S."/>
            <person name="Chen C."/>
            <person name="Bauer D."/>
            <person name="Andreopoulos W."/>
            <person name="Pangilinan J."/>
            <person name="LaButti K."/>
            <person name="Riley R."/>
            <person name="Lipzen A."/>
            <person name="Clum A."/>
            <person name="Drula E."/>
            <person name="Henrissat B."/>
            <person name="Kohler A."/>
            <person name="Grigoriev I.V."/>
            <person name="Martin F.M."/>
            <person name="Hacquard S."/>
        </authorList>
    </citation>
    <scope>NUCLEOTIDE SEQUENCE</scope>
    <source>
        <strain evidence="1">MPI-SDFR-AT-0073</strain>
    </source>
</reference>
<dbReference type="Proteomes" id="UP000758603">
    <property type="component" value="Unassembled WGS sequence"/>
</dbReference>
<organism evidence="1 2">
    <name type="scientific">Truncatella angustata</name>
    <dbReference type="NCBI Taxonomy" id="152316"/>
    <lineage>
        <taxon>Eukaryota</taxon>
        <taxon>Fungi</taxon>
        <taxon>Dikarya</taxon>
        <taxon>Ascomycota</taxon>
        <taxon>Pezizomycotina</taxon>
        <taxon>Sordariomycetes</taxon>
        <taxon>Xylariomycetidae</taxon>
        <taxon>Amphisphaeriales</taxon>
        <taxon>Sporocadaceae</taxon>
        <taxon>Truncatella</taxon>
    </lineage>
</organism>
<evidence type="ECO:0000313" key="1">
    <source>
        <dbReference type="EMBL" id="KAH6659341.1"/>
    </source>
</evidence>
<dbReference type="RefSeq" id="XP_045963472.1">
    <property type="nucleotide sequence ID" value="XM_046094900.1"/>
</dbReference>
<gene>
    <name evidence="1" type="ORF">BKA67DRAFT_11189</name>
</gene>